<evidence type="ECO:0000256" key="5">
    <source>
        <dbReference type="ARBA" id="ARBA00022763"/>
    </source>
</evidence>
<evidence type="ECO:0000256" key="12">
    <source>
        <dbReference type="SAM" id="Coils"/>
    </source>
</evidence>
<dbReference type="InterPro" id="IPR037518">
    <property type="entry name" value="MPN"/>
</dbReference>
<dbReference type="PRINTS" id="PR02051">
    <property type="entry name" value="PROTEINF175"/>
</dbReference>
<keyword evidence="9" id="KW-0539">Nucleus</keyword>
<dbReference type="Pfam" id="PF21125">
    <property type="entry name" value="MPN_2A_DUB_like"/>
    <property type="match status" value="1"/>
</dbReference>
<keyword evidence="6" id="KW-0156">Chromatin regulator</keyword>
<dbReference type="Ensembl" id="ENSSFOT00015030626.2">
    <property type="protein sequence ID" value="ENSSFOP00015030279.1"/>
    <property type="gene ID" value="ENSSFOG00015019434.2"/>
</dbReference>
<keyword evidence="4" id="KW-0597">Phosphoprotein</keyword>
<dbReference type="InterPro" id="IPR023238">
    <property type="entry name" value="FAM175"/>
</dbReference>
<gene>
    <name evidence="15" type="primary">ABRAXAS1</name>
    <name evidence="15" type="synonym">abraxas1</name>
</gene>
<dbReference type="CTD" id="84142"/>
<dbReference type="GO" id="GO:0006325">
    <property type="term" value="P:chromatin organization"/>
    <property type="evidence" value="ECO:0007669"/>
    <property type="project" value="UniProtKB-KW"/>
</dbReference>
<evidence type="ECO:0000256" key="8">
    <source>
        <dbReference type="ARBA" id="ARBA00023204"/>
    </source>
</evidence>
<dbReference type="AlphaFoldDB" id="A0A8C9SEV5"/>
<dbReference type="PANTHER" id="PTHR31728">
    <property type="entry name" value="ABRAXAS FAMILY MEMBER"/>
    <property type="match status" value="1"/>
</dbReference>
<evidence type="ECO:0000313" key="15">
    <source>
        <dbReference type="Ensembl" id="ENSSFOP00015030279.1"/>
    </source>
</evidence>
<dbReference type="GO" id="GO:0006281">
    <property type="term" value="P:DNA repair"/>
    <property type="evidence" value="ECO:0007669"/>
    <property type="project" value="UniProtKB-KW"/>
</dbReference>
<dbReference type="OrthoDB" id="6358435at2759"/>
<keyword evidence="5" id="KW-0227">DNA damage</keyword>
<dbReference type="GO" id="GO:0008017">
    <property type="term" value="F:microtubule binding"/>
    <property type="evidence" value="ECO:0007669"/>
    <property type="project" value="TreeGrafter"/>
</dbReference>
<reference evidence="15" key="2">
    <citation type="submission" date="2025-08" db="UniProtKB">
        <authorList>
            <consortium name="Ensembl"/>
        </authorList>
    </citation>
    <scope>IDENTIFICATION</scope>
</reference>
<evidence type="ECO:0000256" key="2">
    <source>
        <dbReference type="ARBA" id="ARBA00007890"/>
    </source>
</evidence>
<evidence type="ECO:0000256" key="6">
    <source>
        <dbReference type="ARBA" id="ARBA00022853"/>
    </source>
</evidence>
<feature type="domain" description="MPN" evidence="14">
    <location>
        <begin position="10"/>
        <end position="163"/>
    </location>
</feature>
<evidence type="ECO:0000256" key="11">
    <source>
        <dbReference type="ARBA" id="ARBA00030777"/>
    </source>
</evidence>
<keyword evidence="16" id="KW-1185">Reference proteome</keyword>
<dbReference type="GO" id="GO:0008608">
    <property type="term" value="P:attachment of spindle microtubules to kinetochore"/>
    <property type="evidence" value="ECO:0007669"/>
    <property type="project" value="TreeGrafter"/>
</dbReference>
<sequence>MMMTELHTTVRISGIVLGSLMFQHFNSDSDAEGFILGESEAEERSNITDSQLNQVQYEHTIHVQKHISCQRLSSFYTGTGEVKRDEIKSILAGDKEENVLGWYRQRRNTEQRMTFREQVVHRNLRKALSNHELIFLLLTPTEASSTGSTHRLEYSVFRSHGSQYHNIPVVVSNLGMLEQQDYWRGSISCSSYSYNQAVRNHRSKFFTPDGSLKEVGEVNAMNDTLQAELKAACEAVEKSERLLELLLAEVSTLRKSIAEKSNCNKTEKDLHAISDTPQENVLLCAALRALFPESPLLRTQALTLQGAPLPEYSCSTDHDIDISTALPLILAHQDATDRTWGPGRKGWNRGKRRLPEASHSIQRKRRDVMEIDSEEAFTVSGSETDEELLDSQNVNLKRATSPVF</sequence>
<comment type="similarity">
    <text evidence="2">Belongs to the FAM175 family. Abraxas subfamily.</text>
</comment>
<dbReference type="GO" id="GO:0005634">
    <property type="term" value="C:nucleus"/>
    <property type="evidence" value="ECO:0007669"/>
    <property type="project" value="UniProtKB-SubCell"/>
</dbReference>
<evidence type="ECO:0000256" key="13">
    <source>
        <dbReference type="SAM" id="MobiDB-lite"/>
    </source>
</evidence>
<dbReference type="PROSITE" id="PS50249">
    <property type="entry name" value="MPN"/>
    <property type="match status" value="1"/>
</dbReference>
<dbReference type="PANTHER" id="PTHR31728:SF2">
    <property type="entry name" value="BRCA1-A COMPLEX SUBUNIT ABRAXAS 1"/>
    <property type="match status" value="1"/>
</dbReference>
<dbReference type="GeneID" id="108935182"/>
<evidence type="ECO:0000256" key="7">
    <source>
        <dbReference type="ARBA" id="ARBA00023054"/>
    </source>
</evidence>
<evidence type="ECO:0000256" key="1">
    <source>
        <dbReference type="ARBA" id="ARBA00004123"/>
    </source>
</evidence>
<dbReference type="GO" id="GO:0031593">
    <property type="term" value="F:polyubiquitin modification-dependent protein binding"/>
    <property type="evidence" value="ECO:0007669"/>
    <property type="project" value="TreeGrafter"/>
</dbReference>
<keyword evidence="8" id="KW-0234">DNA repair</keyword>
<protein>
    <recommendedName>
        <fullName evidence="3">BRCA1-A complex subunit Abraxas 1</fullName>
    </recommendedName>
    <alternativeName>
        <fullName evidence="11">Coiled-coil domain-containing protein 98</fullName>
    </alternativeName>
    <alternativeName>
        <fullName evidence="10">Protein FAM175A</fullName>
    </alternativeName>
</protein>
<accession>A0A8C9SEV5</accession>
<dbReference type="GO" id="GO:0090307">
    <property type="term" value="P:mitotic spindle assembly"/>
    <property type="evidence" value="ECO:0007669"/>
    <property type="project" value="TreeGrafter"/>
</dbReference>
<proteinExistence type="inferred from homology"/>
<evidence type="ECO:0000256" key="9">
    <source>
        <dbReference type="ARBA" id="ARBA00023242"/>
    </source>
</evidence>
<dbReference type="CDD" id="cd23523">
    <property type="entry name" value="Abraxas_1"/>
    <property type="match status" value="1"/>
</dbReference>
<evidence type="ECO:0000256" key="10">
    <source>
        <dbReference type="ARBA" id="ARBA00030629"/>
    </source>
</evidence>
<feature type="coiled-coil region" evidence="12">
    <location>
        <begin position="222"/>
        <end position="256"/>
    </location>
</feature>
<keyword evidence="7 12" id="KW-0175">Coiled coil</keyword>
<dbReference type="PRINTS" id="PR02052">
    <property type="entry name" value="ABRAXAS"/>
</dbReference>
<reference evidence="15" key="3">
    <citation type="submission" date="2025-09" db="UniProtKB">
        <authorList>
            <consortium name="Ensembl"/>
        </authorList>
    </citation>
    <scope>IDENTIFICATION</scope>
</reference>
<evidence type="ECO:0000259" key="14">
    <source>
        <dbReference type="PROSITE" id="PS50249"/>
    </source>
</evidence>
<comment type="subcellular location">
    <subcellularLocation>
        <location evidence="1">Nucleus</location>
    </subcellularLocation>
</comment>
<dbReference type="KEGG" id="sfm:108935182"/>
<organism evidence="15 16">
    <name type="scientific">Scleropages formosus</name>
    <name type="common">Asian bonytongue</name>
    <name type="synonym">Osteoglossum formosum</name>
    <dbReference type="NCBI Taxonomy" id="113540"/>
    <lineage>
        <taxon>Eukaryota</taxon>
        <taxon>Metazoa</taxon>
        <taxon>Chordata</taxon>
        <taxon>Craniata</taxon>
        <taxon>Vertebrata</taxon>
        <taxon>Euteleostomi</taxon>
        <taxon>Actinopterygii</taxon>
        <taxon>Neopterygii</taxon>
        <taxon>Teleostei</taxon>
        <taxon>Osteoglossocephala</taxon>
        <taxon>Osteoglossomorpha</taxon>
        <taxon>Osteoglossiformes</taxon>
        <taxon>Osteoglossidae</taxon>
        <taxon>Scleropages</taxon>
    </lineage>
</organism>
<dbReference type="GeneTree" id="ENSGT00530000063424"/>
<dbReference type="RefSeq" id="XP_018609099.1">
    <property type="nucleotide sequence ID" value="XM_018753583.2"/>
</dbReference>
<evidence type="ECO:0000256" key="3">
    <source>
        <dbReference type="ARBA" id="ARBA00013672"/>
    </source>
</evidence>
<dbReference type="GO" id="GO:0070536">
    <property type="term" value="P:protein K63-linked deubiquitination"/>
    <property type="evidence" value="ECO:0007669"/>
    <property type="project" value="TreeGrafter"/>
</dbReference>
<feature type="region of interest" description="Disordered" evidence="13">
    <location>
        <begin position="341"/>
        <end position="361"/>
    </location>
</feature>
<evidence type="ECO:0000256" key="4">
    <source>
        <dbReference type="ARBA" id="ARBA00022553"/>
    </source>
</evidence>
<dbReference type="Proteomes" id="UP000694397">
    <property type="component" value="Chromosome 6"/>
</dbReference>
<reference evidence="15 16" key="1">
    <citation type="submission" date="2019-04" db="EMBL/GenBank/DDBJ databases">
        <authorList>
            <consortium name="Wellcome Sanger Institute Data Sharing"/>
        </authorList>
    </citation>
    <scope>NUCLEOTIDE SEQUENCE [LARGE SCALE GENOMIC DNA]</scope>
</reference>
<evidence type="ECO:0000313" key="16">
    <source>
        <dbReference type="Proteomes" id="UP000694397"/>
    </source>
</evidence>
<dbReference type="InterPro" id="IPR023239">
    <property type="entry name" value="BRISC_Abraxas1"/>
</dbReference>
<name>A0A8C9SEV5_SCLFO</name>